<evidence type="ECO:0000256" key="4">
    <source>
        <dbReference type="ARBA" id="ARBA00023172"/>
    </source>
</evidence>
<dbReference type="InterPro" id="IPR010998">
    <property type="entry name" value="Integrase_recombinase_N"/>
</dbReference>
<dbReference type="Gene3D" id="3.30.160.390">
    <property type="entry name" value="Integrase, DNA-binding domain"/>
    <property type="match status" value="1"/>
</dbReference>
<evidence type="ECO:0000256" key="1">
    <source>
        <dbReference type="ARBA" id="ARBA00008857"/>
    </source>
</evidence>
<evidence type="ECO:0000256" key="6">
    <source>
        <dbReference type="SAM" id="MobiDB-lite"/>
    </source>
</evidence>
<dbReference type="RefSeq" id="WP_386811151.1">
    <property type="nucleotide sequence ID" value="NZ_JBHTIH010000002.1"/>
</dbReference>
<keyword evidence="4" id="KW-0233">DNA recombination</keyword>
<protein>
    <submittedName>
        <fullName evidence="8">Tyrosine-type recombinase/integrase</fullName>
    </submittedName>
</protein>
<dbReference type="PROSITE" id="PS51900">
    <property type="entry name" value="CB"/>
    <property type="match status" value="1"/>
</dbReference>
<accession>A0ABW2YII9</accession>
<dbReference type="InterPro" id="IPR013762">
    <property type="entry name" value="Integrase-like_cat_sf"/>
</dbReference>
<evidence type="ECO:0000256" key="3">
    <source>
        <dbReference type="ARBA" id="ARBA00023125"/>
    </source>
</evidence>
<dbReference type="Proteomes" id="UP001597090">
    <property type="component" value="Unassembled WGS sequence"/>
</dbReference>
<name>A0ABW2YII9_9GAMM</name>
<sequence length="385" mass="42550">MARPINRLTARGAATAKPGKHADGGGLWLQVTATGARAWVFRYALAGQERFMGLGPLHTVSLARAREDALAARLELRNGLDPLEQRKAKLAARAGIPTFKAAAADFIAENRSGWKNPKHADQWENTLATYAEPIIGSKPVNAITTEDVLEVLRPIWTTKTETASRVRQRIESVLDAARVKGLREGENPARWRGHLAKLLPKPTAVRQVKHFAALPYAEMPAFVAKLRGESGTAARALEFLILTAARTNMVTKAQRREVVGDKWLVPRDRMKARRPHVVPLPDRAVEILDAQPAGDWLFPGDRNKPHLSNAAMDALLERMGFGHVTVHGFRSSFKDWASETTTFPNEVSEAALAHVIKDKAEAAYRRGALLEKRRELMDAWAAYLA</sequence>
<evidence type="ECO:0000256" key="5">
    <source>
        <dbReference type="PROSITE-ProRule" id="PRU01248"/>
    </source>
</evidence>
<evidence type="ECO:0000259" key="7">
    <source>
        <dbReference type="PROSITE" id="PS51900"/>
    </source>
</evidence>
<dbReference type="Pfam" id="PF22022">
    <property type="entry name" value="Phage_int_M"/>
    <property type="match status" value="1"/>
</dbReference>
<feature type="domain" description="Core-binding (CB)" evidence="7">
    <location>
        <begin position="97"/>
        <end position="178"/>
    </location>
</feature>
<dbReference type="PANTHER" id="PTHR30629:SF2">
    <property type="entry name" value="PROPHAGE INTEGRASE INTS-RELATED"/>
    <property type="match status" value="1"/>
</dbReference>
<dbReference type="InterPro" id="IPR038488">
    <property type="entry name" value="Integrase_DNA-bd_sf"/>
</dbReference>
<dbReference type="Pfam" id="PF13356">
    <property type="entry name" value="Arm-DNA-bind_3"/>
    <property type="match status" value="1"/>
</dbReference>
<dbReference type="CDD" id="cd00801">
    <property type="entry name" value="INT_P4_C"/>
    <property type="match status" value="1"/>
</dbReference>
<proteinExistence type="inferred from homology"/>
<dbReference type="InterPro" id="IPR053876">
    <property type="entry name" value="Phage_int_M"/>
</dbReference>
<comment type="similarity">
    <text evidence="1">Belongs to the 'phage' integrase family.</text>
</comment>
<dbReference type="Gene3D" id="1.10.150.130">
    <property type="match status" value="1"/>
</dbReference>
<keyword evidence="2" id="KW-0229">DNA integration</keyword>
<reference evidence="9" key="1">
    <citation type="journal article" date="2019" name="Int. J. Syst. Evol. Microbiol.">
        <title>The Global Catalogue of Microorganisms (GCM) 10K type strain sequencing project: providing services to taxonomists for standard genome sequencing and annotation.</title>
        <authorList>
            <consortium name="The Broad Institute Genomics Platform"/>
            <consortium name="The Broad Institute Genome Sequencing Center for Infectious Disease"/>
            <person name="Wu L."/>
            <person name="Ma J."/>
        </authorList>
    </citation>
    <scope>NUCLEOTIDE SEQUENCE [LARGE SCALE GENOMIC DNA]</scope>
    <source>
        <strain evidence="9">CCUG 55491</strain>
    </source>
</reference>
<dbReference type="Gene3D" id="1.10.443.10">
    <property type="entry name" value="Intergrase catalytic core"/>
    <property type="match status" value="1"/>
</dbReference>
<dbReference type="InterPro" id="IPR011010">
    <property type="entry name" value="DNA_brk_join_enz"/>
</dbReference>
<evidence type="ECO:0000313" key="9">
    <source>
        <dbReference type="Proteomes" id="UP001597090"/>
    </source>
</evidence>
<evidence type="ECO:0000313" key="8">
    <source>
        <dbReference type="EMBL" id="MFD0738218.1"/>
    </source>
</evidence>
<keyword evidence="9" id="KW-1185">Reference proteome</keyword>
<organism evidence="8 9">
    <name type="scientific">Lysobacter koreensis</name>
    <dbReference type="NCBI Taxonomy" id="266122"/>
    <lineage>
        <taxon>Bacteria</taxon>
        <taxon>Pseudomonadati</taxon>
        <taxon>Pseudomonadota</taxon>
        <taxon>Gammaproteobacteria</taxon>
        <taxon>Lysobacterales</taxon>
        <taxon>Lysobacteraceae</taxon>
        <taxon>Lysobacter</taxon>
    </lineage>
</organism>
<comment type="caution">
    <text evidence="8">The sequence shown here is derived from an EMBL/GenBank/DDBJ whole genome shotgun (WGS) entry which is preliminary data.</text>
</comment>
<gene>
    <name evidence="8" type="ORF">ACFQZQ_02800</name>
</gene>
<dbReference type="EMBL" id="JBHTIH010000002">
    <property type="protein sequence ID" value="MFD0738218.1"/>
    <property type="molecule type" value="Genomic_DNA"/>
</dbReference>
<dbReference type="InterPro" id="IPR050808">
    <property type="entry name" value="Phage_Integrase"/>
</dbReference>
<keyword evidence="3 5" id="KW-0238">DNA-binding</keyword>
<dbReference type="PANTHER" id="PTHR30629">
    <property type="entry name" value="PROPHAGE INTEGRASE"/>
    <property type="match status" value="1"/>
</dbReference>
<dbReference type="InterPro" id="IPR044068">
    <property type="entry name" value="CB"/>
</dbReference>
<dbReference type="SUPFAM" id="SSF56349">
    <property type="entry name" value="DNA breaking-rejoining enzymes"/>
    <property type="match status" value="1"/>
</dbReference>
<evidence type="ECO:0000256" key="2">
    <source>
        <dbReference type="ARBA" id="ARBA00022908"/>
    </source>
</evidence>
<dbReference type="InterPro" id="IPR025166">
    <property type="entry name" value="Integrase_DNA_bind_dom"/>
</dbReference>
<feature type="region of interest" description="Disordered" evidence="6">
    <location>
        <begin position="1"/>
        <end position="21"/>
    </location>
</feature>